<dbReference type="Gene3D" id="3.40.50.1820">
    <property type="entry name" value="alpha/beta hydrolase"/>
    <property type="match status" value="1"/>
</dbReference>
<evidence type="ECO:0000256" key="2">
    <source>
        <dbReference type="ARBA" id="ARBA00008300"/>
    </source>
</evidence>
<dbReference type="GO" id="GO:0016298">
    <property type="term" value="F:lipase activity"/>
    <property type="evidence" value="ECO:0007669"/>
    <property type="project" value="InterPro"/>
</dbReference>
<evidence type="ECO:0000313" key="6">
    <source>
        <dbReference type="Proteomes" id="UP000799750"/>
    </source>
</evidence>
<keyword evidence="6" id="KW-1185">Reference proteome</keyword>
<dbReference type="GO" id="GO:0005811">
    <property type="term" value="C:lipid droplet"/>
    <property type="evidence" value="ECO:0007669"/>
    <property type="project" value="UniProtKB-SubCell"/>
</dbReference>
<comment type="similarity">
    <text evidence="2">Belongs to the AB hydrolase superfamily. LDAH family.</text>
</comment>
<accession>A0A6A6QEH4</accession>
<dbReference type="InterPro" id="IPR029058">
    <property type="entry name" value="AB_hydrolase_fold"/>
</dbReference>
<evidence type="ECO:0000256" key="3">
    <source>
        <dbReference type="ARBA" id="ARBA00022677"/>
    </source>
</evidence>
<dbReference type="OrthoDB" id="448051at2759"/>
<organism evidence="5 6">
    <name type="scientific">Lophium mytilinum</name>
    <dbReference type="NCBI Taxonomy" id="390894"/>
    <lineage>
        <taxon>Eukaryota</taxon>
        <taxon>Fungi</taxon>
        <taxon>Dikarya</taxon>
        <taxon>Ascomycota</taxon>
        <taxon>Pezizomycotina</taxon>
        <taxon>Dothideomycetes</taxon>
        <taxon>Pleosporomycetidae</taxon>
        <taxon>Mytilinidiales</taxon>
        <taxon>Mytilinidiaceae</taxon>
        <taxon>Lophium</taxon>
    </lineage>
</organism>
<keyword evidence="3" id="KW-0551">Lipid droplet</keyword>
<dbReference type="GO" id="GO:0019915">
    <property type="term" value="P:lipid storage"/>
    <property type="evidence" value="ECO:0007669"/>
    <property type="project" value="InterPro"/>
</dbReference>
<dbReference type="EMBL" id="MU004197">
    <property type="protein sequence ID" value="KAF2490420.1"/>
    <property type="molecule type" value="Genomic_DNA"/>
</dbReference>
<dbReference type="InterPro" id="IPR019363">
    <property type="entry name" value="LDAH"/>
</dbReference>
<dbReference type="Pfam" id="PF10230">
    <property type="entry name" value="LIDHydrolase"/>
    <property type="match status" value="1"/>
</dbReference>
<name>A0A6A6QEH4_9PEZI</name>
<evidence type="ECO:0000313" key="5">
    <source>
        <dbReference type="EMBL" id="KAF2490420.1"/>
    </source>
</evidence>
<evidence type="ECO:0000256" key="4">
    <source>
        <dbReference type="ARBA" id="ARBA00022801"/>
    </source>
</evidence>
<dbReference type="PANTHER" id="PTHR13390:SF0">
    <property type="entry name" value="LIPID DROPLET-ASSOCIATED HYDROLASE"/>
    <property type="match status" value="1"/>
</dbReference>
<dbReference type="SUPFAM" id="SSF53474">
    <property type="entry name" value="alpha/beta-Hydrolases"/>
    <property type="match status" value="1"/>
</dbReference>
<dbReference type="Proteomes" id="UP000799750">
    <property type="component" value="Unassembled WGS sequence"/>
</dbReference>
<proteinExistence type="inferred from homology"/>
<comment type="subcellular location">
    <subcellularLocation>
        <location evidence="1">Lipid droplet</location>
    </subcellularLocation>
</comment>
<protein>
    <submittedName>
        <fullName evidence="5">Uncharacterized protein</fullName>
    </submittedName>
</protein>
<dbReference type="PANTHER" id="PTHR13390">
    <property type="entry name" value="LIPASE"/>
    <property type="match status" value="1"/>
</dbReference>
<gene>
    <name evidence="5" type="ORF">BU16DRAFT_152206</name>
</gene>
<dbReference type="AlphaFoldDB" id="A0A6A6QEH4"/>
<sequence>MRRLIRGAIDLLERRNILGASVLCIASARLTMFPSTIHLRHPNPSPPSTRVGNTYILFFITGNPGLIAYYRTFLSHLYALLSSTESSQASPGADQFQVFGRDLLGFEVEHADAASAASPPYGLQAQVEATEKALDTLVSDNTNASGNRPKVILIGHSVGAYILLEVLRRHREKLQKAAPQTAMTIIGGICLFPTVTHIMQSRSGKSAGVCKTPYLSYLSVFGKVARHAERSLCWHRAPQSKVLPFLTVSPLPPTLCSHC</sequence>
<keyword evidence="4" id="KW-0378">Hydrolase</keyword>
<reference evidence="5" key="1">
    <citation type="journal article" date="2020" name="Stud. Mycol.">
        <title>101 Dothideomycetes genomes: a test case for predicting lifestyles and emergence of pathogens.</title>
        <authorList>
            <person name="Haridas S."/>
            <person name="Albert R."/>
            <person name="Binder M."/>
            <person name="Bloem J."/>
            <person name="Labutti K."/>
            <person name="Salamov A."/>
            <person name="Andreopoulos B."/>
            <person name="Baker S."/>
            <person name="Barry K."/>
            <person name="Bills G."/>
            <person name="Bluhm B."/>
            <person name="Cannon C."/>
            <person name="Castanera R."/>
            <person name="Culley D."/>
            <person name="Daum C."/>
            <person name="Ezra D."/>
            <person name="Gonzalez J."/>
            <person name="Henrissat B."/>
            <person name="Kuo A."/>
            <person name="Liang C."/>
            <person name="Lipzen A."/>
            <person name="Lutzoni F."/>
            <person name="Magnuson J."/>
            <person name="Mondo S."/>
            <person name="Nolan M."/>
            <person name="Ohm R."/>
            <person name="Pangilinan J."/>
            <person name="Park H.-J."/>
            <person name="Ramirez L."/>
            <person name="Alfaro M."/>
            <person name="Sun H."/>
            <person name="Tritt A."/>
            <person name="Yoshinaga Y."/>
            <person name="Zwiers L.-H."/>
            <person name="Turgeon B."/>
            <person name="Goodwin S."/>
            <person name="Spatafora J."/>
            <person name="Crous P."/>
            <person name="Grigoriev I."/>
        </authorList>
    </citation>
    <scope>NUCLEOTIDE SEQUENCE</scope>
    <source>
        <strain evidence="5">CBS 269.34</strain>
    </source>
</reference>
<evidence type="ECO:0000256" key="1">
    <source>
        <dbReference type="ARBA" id="ARBA00004502"/>
    </source>
</evidence>